<feature type="domain" description="PTS EIIA type-4" evidence="13">
    <location>
        <begin position="1"/>
        <end position="132"/>
    </location>
</feature>
<reference evidence="15 16" key="1">
    <citation type="submission" date="2017-07" db="EMBL/GenBank/DDBJ databases">
        <title>Draft whole genome sequences of clinical Proprionibacteriaceae strains.</title>
        <authorList>
            <person name="Bernier A.-M."/>
            <person name="Bernard K."/>
            <person name="Domingo M.-C."/>
        </authorList>
    </citation>
    <scope>NUCLEOTIDE SEQUENCE [LARGE SCALE GENOMIC DNA]</scope>
    <source>
        <strain evidence="15 16">NML 160184</strain>
    </source>
</reference>
<dbReference type="PROSITE" id="PS51350">
    <property type="entry name" value="PTS_HPR_DOM"/>
    <property type="match status" value="1"/>
</dbReference>
<evidence type="ECO:0000256" key="11">
    <source>
        <dbReference type="ARBA" id="ARBA00022842"/>
    </source>
</evidence>
<accession>A0A255E6J9</accession>
<protein>
    <recommendedName>
        <fullName evidence="7">Phosphocarrier protein HPr</fullName>
        <ecNumber evidence="6">2.7.1.121</ecNumber>
    </recommendedName>
</protein>
<dbReference type="InterPro" id="IPR036662">
    <property type="entry name" value="PTS_EIIA_man-typ_sf"/>
</dbReference>
<dbReference type="GO" id="GO:0046872">
    <property type="term" value="F:metal ion binding"/>
    <property type="evidence" value="ECO:0007669"/>
    <property type="project" value="UniProtKB-KW"/>
</dbReference>
<dbReference type="PROSITE" id="PS51096">
    <property type="entry name" value="PTS_EIIA_TYPE_4"/>
    <property type="match status" value="1"/>
</dbReference>
<dbReference type="Pfam" id="PF02896">
    <property type="entry name" value="PEP-utilizers_C"/>
    <property type="match status" value="1"/>
</dbReference>
<dbReference type="GO" id="GO:0016020">
    <property type="term" value="C:membrane"/>
    <property type="evidence" value="ECO:0007669"/>
    <property type="project" value="InterPro"/>
</dbReference>
<keyword evidence="9" id="KW-0479">Metal-binding</keyword>
<keyword evidence="15" id="KW-0670">Pyruvate</keyword>
<dbReference type="PANTHER" id="PTHR46244:SF6">
    <property type="entry name" value="PHOSPHOENOLPYRUVATE-PROTEIN PHOSPHOTRANSFERASE"/>
    <property type="match status" value="1"/>
</dbReference>
<dbReference type="InterPro" id="IPR008731">
    <property type="entry name" value="PTS_EIN"/>
</dbReference>
<dbReference type="InterPro" id="IPR000121">
    <property type="entry name" value="PEP_util_C"/>
</dbReference>
<evidence type="ECO:0000259" key="13">
    <source>
        <dbReference type="PROSITE" id="PS51096"/>
    </source>
</evidence>
<dbReference type="InterPro" id="IPR040442">
    <property type="entry name" value="Pyrv_kinase-like_dom_sf"/>
</dbReference>
<dbReference type="PROSITE" id="PS00369">
    <property type="entry name" value="PTS_HPR_HIS"/>
    <property type="match status" value="1"/>
</dbReference>
<dbReference type="GO" id="GO:0009401">
    <property type="term" value="P:phosphoenolpyruvate-dependent sugar phosphotransferase system"/>
    <property type="evidence" value="ECO:0007669"/>
    <property type="project" value="InterPro"/>
</dbReference>
<dbReference type="Pfam" id="PF05524">
    <property type="entry name" value="PEP-utilisers_N"/>
    <property type="match status" value="1"/>
</dbReference>
<proteinExistence type="inferred from homology"/>
<dbReference type="NCBIfam" id="TIGR02364">
    <property type="entry name" value="dha_pts"/>
    <property type="match status" value="1"/>
</dbReference>
<dbReference type="InterPro" id="IPR004701">
    <property type="entry name" value="PTS_EIIA_man-typ"/>
</dbReference>
<dbReference type="Gene3D" id="3.20.20.60">
    <property type="entry name" value="Phosphoenolpyruvate-binding domains"/>
    <property type="match status" value="1"/>
</dbReference>
<evidence type="ECO:0000256" key="2">
    <source>
        <dbReference type="ARBA" id="ARBA00001946"/>
    </source>
</evidence>
<evidence type="ECO:0000256" key="8">
    <source>
        <dbReference type="ARBA" id="ARBA00022679"/>
    </source>
</evidence>
<dbReference type="SUPFAM" id="SSF47831">
    <property type="entry name" value="Enzyme I of the PEP:sugar phosphotransferase system HPr-binding (sub)domain"/>
    <property type="match status" value="1"/>
</dbReference>
<evidence type="ECO:0000313" key="15">
    <source>
        <dbReference type="EMBL" id="OYN86581.1"/>
    </source>
</evidence>
<dbReference type="InterPro" id="IPR000032">
    <property type="entry name" value="HPr-like"/>
</dbReference>
<dbReference type="InterPro" id="IPR012844">
    <property type="entry name" value="DhaM_N"/>
</dbReference>
<dbReference type="SUPFAM" id="SSF53062">
    <property type="entry name" value="PTS system fructose IIA component-like"/>
    <property type="match status" value="1"/>
</dbReference>
<evidence type="ECO:0000259" key="14">
    <source>
        <dbReference type="PROSITE" id="PS51350"/>
    </source>
</evidence>
<comment type="cofactor">
    <cofactor evidence="2">
        <name>Mg(2+)</name>
        <dbReference type="ChEBI" id="CHEBI:18420"/>
    </cofactor>
</comment>
<keyword evidence="10" id="KW-0418">Kinase</keyword>
<feature type="domain" description="HPr" evidence="14">
    <location>
        <begin position="156"/>
        <end position="246"/>
    </location>
</feature>
<evidence type="ECO:0000256" key="1">
    <source>
        <dbReference type="ARBA" id="ARBA00001113"/>
    </source>
</evidence>
<evidence type="ECO:0000313" key="16">
    <source>
        <dbReference type="Proteomes" id="UP000216533"/>
    </source>
</evidence>
<dbReference type="Pfam" id="PF00391">
    <property type="entry name" value="PEP-utilizers"/>
    <property type="match status" value="1"/>
</dbReference>
<organism evidence="15 16">
    <name type="scientific">Parenemella sanctibonifatiensis</name>
    <dbReference type="NCBI Taxonomy" id="2016505"/>
    <lineage>
        <taxon>Bacteria</taxon>
        <taxon>Bacillati</taxon>
        <taxon>Actinomycetota</taxon>
        <taxon>Actinomycetes</taxon>
        <taxon>Propionibacteriales</taxon>
        <taxon>Propionibacteriaceae</taxon>
        <taxon>Parenemella</taxon>
    </lineage>
</organism>
<name>A0A255E6J9_9ACTN</name>
<gene>
    <name evidence="15" type="ORF">CGZ92_09640</name>
</gene>
<evidence type="ECO:0000256" key="5">
    <source>
        <dbReference type="ARBA" id="ARBA00007837"/>
    </source>
</evidence>
<comment type="caution">
    <text evidence="15">The sequence shown here is derived from an EMBL/GenBank/DDBJ whole genome shotgun (WGS) entry which is preliminary data.</text>
</comment>
<comment type="similarity">
    <text evidence="5">Belongs to the PEP-utilizing enzyme family.</text>
</comment>
<dbReference type="Gene3D" id="3.40.50.510">
    <property type="entry name" value="Phosphotransferase system, mannose-type IIA component"/>
    <property type="match status" value="1"/>
</dbReference>
<dbReference type="Gene3D" id="1.10.274.10">
    <property type="entry name" value="PtsI, HPr-binding domain"/>
    <property type="match status" value="1"/>
</dbReference>
<dbReference type="InterPro" id="IPR036637">
    <property type="entry name" value="Phosphohistidine_dom_sf"/>
</dbReference>
<dbReference type="InterPro" id="IPR050499">
    <property type="entry name" value="PEP-utilizing_PTS_enzyme"/>
</dbReference>
<dbReference type="InterPro" id="IPR001020">
    <property type="entry name" value="PTS_HPr_His_P_site"/>
</dbReference>
<comment type="catalytic activity">
    <reaction evidence="1">
        <text>dihydroxyacetone + phosphoenolpyruvate = dihydroxyacetone phosphate + pyruvate</text>
        <dbReference type="Rhea" id="RHEA:18381"/>
        <dbReference type="ChEBI" id="CHEBI:15361"/>
        <dbReference type="ChEBI" id="CHEBI:16016"/>
        <dbReference type="ChEBI" id="CHEBI:57642"/>
        <dbReference type="ChEBI" id="CHEBI:58702"/>
        <dbReference type="EC" id="2.7.1.121"/>
    </reaction>
</comment>
<dbReference type="RefSeq" id="WP_094451148.1">
    <property type="nucleotide sequence ID" value="NZ_NMVI01000018.1"/>
</dbReference>
<dbReference type="InterPro" id="IPR036618">
    <property type="entry name" value="PtsI_HPr-bd_sf"/>
</dbReference>
<keyword evidence="11" id="KW-0460">Magnesium</keyword>
<evidence type="ECO:0000256" key="12">
    <source>
        <dbReference type="ARBA" id="ARBA00046577"/>
    </source>
</evidence>
<dbReference type="PRINTS" id="PR01736">
    <property type="entry name" value="PHPHTRNFRASE"/>
</dbReference>
<dbReference type="Gene3D" id="3.50.30.10">
    <property type="entry name" value="Phosphohistidine domain"/>
    <property type="match status" value="1"/>
</dbReference>
<dbReference type="Pfam" id="PF00381">
    <property type="entry name" value="PTS-HPr"/>
    <property type="match status" value="1"/>
</dbReference>
<dbReference type="GO" id="GO:0047324">
    <property type="term" value="F:phosphoenolpyruvate-glycerone phosphotransferase activity"/>
    <property type="evidence" value="ECO:0007669"/>
    <property type="project" value="UniProtKB-EC"/>
</dbReference>
<comment type="function">
    <text evidence="3">Component of the dihydroxyacetone kinase complex, which is responsible for the phosphoenolpyruvate (PEP)-dependent phosphorylation of dihydroxyacetone. DhaM serves as the phosphoryl donor. Is phosphorylated by phosphoenolpyruvate in an EI- and HPr-dependent reaction, and a phosphorelay system on histidine residues finally leads to phosphoryl transfer to DhaL and dihydroxyacetone.</text>
</comment>
<evidence type="ECO:0000256" key="3">
    <source>
        <dbReference type="ARBA" id="ARBA00002788"/>
    </source>
</evidence>
<evidence type="ECO:0000256" key="4">
    <source>
        <dbReference type="ARBA" id="ARBA00003681"/>
    </source>
</evidence>
<sequence>MVGIVVVSHSRALAEAALQLALQMAGDQPPPVRLAAGAADGELGTDATAVSAALEELGDQEGVVVLADLGSALLSAEMALEFIDPELAQRTTISGAPLVEGLVTAVVAAGSGGSAADVVAELDRVAAGKAAQVQPSAAGAAGGEPLHSACQPAADAVVAELEVTPAHGLHARPAAAWVRLVREHDAQVQVENLTAGTGPVRGDSLTSIAMLGARRGHQLRIAATGPQAEDLVAALTAFARAGFGDEPEATATEPEPTGWMLQVPGSGLDIAMGPALVRGGEVDLSGYEPSADEHQRLSDAIAAVTGELQELILASHGETAMILTAQLELLDDPALREGADEAITAGENAAQAWADGLLRIAERYAALPDSYQAARDQDVLSVRDQVLQALLGAAEDTGAPMEHILVVDQLDAISAAGLDGSITAGVITRRGGATGHGVIVARSRGIPVFTDAEADHGATLRAMRSGMRVAFDLRGRQMVADLDEGQRRAYTQEIGARAKALAVAEAEAGEPARTQDGTTVLVMGNVGSRGDAEQVGSRGADGSGLVRTELVFGHRQTAPSVAEQVTELSAIAAAVGGPVTVRTWDVGADKPLAYHHQDPEQNPFLGVRGLRSFRNNPGLLDDQLEAICRVAADHPIDVMFPMITTRAEVDWALERLAAAAERAGHRPGGVGIMIEVPAAALKIADLSAGLDFVSIGTNDLTQYACAAERGNAGVADLGDVRDPGVLRLIETVCAEVSEGCLVAVCGDAASQPDLAEKLVRFGVRELSATAPAVPLIKQIIRGLDLS</sequence>
<dbReference type="InterPro" id="IPR008279">
    <property type="entry name" value="PEP-util_enz_mobile_dom"/>
</dbReference>
<dbReference type="AlphaFoldDB" id="A0A255E6J9"/>
<evidence type="ECO:0000256" key="6">
    <source>
        <dbReference type="ARBA" id="ARBA00012095"/>
    </source>
</evidence>
<dbReference type="Proteomes" id="UP000216533">
    <property type="component" value="Unassembled WGS sequence"/>
</dbReference>
<dbReference type="PANTHER" id="PTHR46244">
    <property type="entry name" value="PHOSPHOENOLPYRUVATE-PROTEIN PHOSPHOTRANSFERASE"/>
    <property type="match status" value="1"/>
</dbReference>
<evidence type="ECO:0000256" key="7">
    <source>
        <dbReference type="ARBA" id="ARBA00020422"/>
    </source>
</evidence>
<keyword evidence="8 15" id="KW-0808">Transferase</keyword>
<dbReference type="SUPFAM" id="SSF51621">
    <property type="entry name" value="Phosphoenolpyruvate/pyruvate domain"/>
    <property type="match status" value="1"/>
</dbReference>
<dbReference type="EMBL" id="NMVI01000018">
    <property type="protein sequence ID" value="OYN86581.1"/>
    <property type="molecule type" value="Genomic_DNA"/>
</dbReference>
<dbReference type="InterPro" id="IPR035895">
    <property type="entry name" value="HPr-like_sf"/>
</dbReference>
<dbReference type="CDD" id="cd00367">
    <property type="entry name" value="PTS-HPr_like"/>
    <property type="match status" value="1"/>
</dbReference>
<comment type="subunit">
    <text evidence="12">Homodimer. The dihydroxyacetone kinase complex is composed of a homodimer of DhaM, a homodimer of DhaK and the subunit DhaL.</text>
</comment>
<dbReference type="Gene3D" id="3.30.1340.10">
    <property type="entry name" value="HPr-like"/>
    <property type="match status" value="1"/>
</dbReference>
<evidence type="ECO:0000256" key="9">
    <source>
        <dbReference type="ARBA" id="ARBA00022723"/>
    </source>
</evidence>
<dbReference type="SUPFAM" id="SSF55594">
    <property type="entry name" value="HPr-like"/>
    <property type="match status" value="1"/>
</dbReference>
<dbReference type="InterPro" id="IPR015813">
    <property type="entry name" value="Pyrv/PenolPyrv_kinase-like_dom"/>
</dbReference>
<dbReference type="Pfam" id="PF03610">
    <property type="entry name" value="EIIA-man"/>
    <property type="match status" value="1"/>
</dbReference>
<comment type="function">
    <text evidence="4">General (non sugar-specific) component of the phosphoenolpyruvate-dependent sugar phosphotransferase system (sugar PTS). This major carbohydrate active-transport system catalyzes the phosphorylation of incoming sugar substrates concomitantly with their translocation across the cell membrane. The phosphoryl group from phosphoenolpyruvate (PEP) is transferred to the phosphoryl carrier protein HPr by enzyme I. Phospho-HPr then transfers it to the PTS EIIA domain.</text>
</comment>
<evidence type="ECO:0000256" key="10">
    <source>
        <dbReference type="ARBA" id="ARBA00022777"/>
    </source>
</evidence>
<dbReference type="EC" id="2.7.1.121" evidence="6"/>
<dbReference type="SUPFAM" id="SSF52009">
    <property type="entry name" value="Phosphohistidine domain"/>
    <property type="match status" value="1"/>
</dbReference>